<evidence type="ECO:0000313" key="8">
    <source>
        <dbReference type="Proteomes" id="UP001597139"/>
    </source>
</evidence>
<sequence>MTATELDRDVGLGGAVALGVGTMIAAGIFVLSGVAVGTVGAMAVAAFLLAAITAGLTALAYAEFAGRYPESGGGYAYVANVFDSDLTYVVGWAMALGYPATAAFYLASFSEWADRFLVPALSLSSGVPYWAFGLAVLGGLLWLNLLGTRESALFQLAVVLLKLAAIGAFLYGALSAVDPAVVADSVRANAGTLAEFRGLLFTSGLVFVTFFGFETIAATAEEVERPERTVPRAIFISLGLVVAVYALVVLGMVAAVENPEFVAYLTTELGLTSADAARAFVADSGAVTMGYAAQFVLDSIGDWAYLAVVAGALLSMVSAANATVMAGSRVKLAMARRGHLPEWVGRLHPRADTPYAAVLLTGGAIVTFVVSFTVLFGGRVGAEAGPLGLTTLAGVANVMLLLGLSAVNVALVASRWKAPDADRAFRVPLVPLVPVLAVLLNLLLLVGLQIEATLLGVGTLTAATVVGWPLLDPDSPSTTPSEQPPAGDEDVTVLAPVRDESDRSLVTVGGALAAGTGGQVMPVSVVEVPAQTPPSAAERRAEQEHELLERVSTGVSDEYVEGRVRATHDFGHAVRAAAEEHDPDVLLLSPADAVEVCLFGGGRTLLSSLEETFECDVGVYRPGSLREIDSVFVGAADGPHAETAIAASAAIARATGARLDLYRAVPSGTSDEALRTAHEELEANAGSLRDVDTRTLVEPTAEPQQAFLDRSESADLVVLGSTDGRDQDVSVAGALLRERDDPTLVIQSGEGEVHLPLF</sequence>
<feature type="transmembrane region" description="Helical" evidence="6">
    <location>
        <begin position="12"/>
        <end position="35"/>
    </location>
</feature>
<name>A0ABD6BS09_9EURY</name>
<evidence type="ECO:0000256" key="4">
    <source>
        <dbReference type="ARBA" id="ARBA00022989"/>
    </source>
</evidence>
<feature type="transmembrane region" description="Helical" evidence="6">
    <location>
        <begin position="194"/>
        <end position="213"/>
    </location>
</feature>
<feature type="transmembrane region" description="Helical" evidence="6">
    <location>
        <begin position="303"/>
        <end position="327"/>
    </location>
</feature>
<dbReference type="Proteomes" id="UP001597139">
    <property type="component" value="Unassembled WGS sequence"/>
</dbReference>
<comment type="subcellular location">
    <subcellularLocation>
        <location evidence="1">Cell membrane</location>
        <topology evidence="1">Multi-pass membrane protein</topology>
    </subcellularLocation>
</comment>
<feature type="transmembrane region" description="Helical" evidence="6">
    <location>
        <begin position="153"/>
        <end position="174"/>
    </location>
</feature>
<evidence type="ECO:0000256" key="5">
    <source>
        <dbReference type="ARBA" id="ARBA00023136"/>
    </source>
</evidence>
<evidence type="ECO:0000313" key="7">
    <source>
        <dbReference type="EMBL" id="MFD1567891.1"/>
    </source>
</evidence>
<feature type="transmembrane region" description="Helical" evidence="6">
    <location>
        <begin position="86"/>
        <end position="107"/>
    </location>
</feature>
<keyword evidence="4 6" id="KW-1133">Transmembrane helix</keyword>
<feature type="transmembrane region" description="Helical" evidence="6">
    <location>
        <begin position="389"/>
        <end position="413"/>
    </location>
</feature>
<evidence type="ECO:0000256" key="2">
    <source>
        <dbReference type="ARBA" id="ARBA00022475"/>
    </source>
</evidence>
<feature type="transmembrane region" description="Helical" evidence="6">
    <location>
        <begin position="41"/>
        <end position="65"/>
    </location>
</feature>
<comment type="caution">
    <text evidence="7">The sequence shown here is derived from an EMBL/GenBank/DDBJ whole genome shotgun (WGS) entry which is preliminary data.</text>
</comment>
<feature type="transmembrane region" description="Helical" evidence="6">
    <location>
        <begin position="355"/>
        <end position="377"/>
    </location>
</feature>
<protein>
    <submittedName>
        <fullName evidence="7">APC family permease</fullName>
    </submittedName>
</protein>
<organism evidence="7 8">
    <name type="scientific">Halolamina litorea</name>
    <dbReference type="NCBI Taxonomy" id="1515593"/>
    <lineage>
        <taxon>Archaea</taxon>
        <taxon>Methanobacteriati</taxon>
        <taxon>Methanobacteriota</taxon>
        <taxon>Stenosarchaea group</taxon>
        <taxon>Halobacteria</taxon>
        <taxon>Halobacteriales</taxon>
        <taxon>Haloferacaceae</taxon>
    </lineage>
</organism>
<dbReference type="Gene3D" id="1.20.1740.10">
    <property type="entry name" value="Amino acid/polyamine transporter I"/>
    <property type="match status" value="1"/>
</dbReference>
<keyword evidence="5 6" id="KW-0472">Membrane</keyword>
<evidence type="ECO:0000256" key="1">
    <source>
        <dbReference type="ARBA" id="ARBA00004651"/>
    </source>
</evidence>
<keyword evidence="3 6" id="KW-0812">Transmembrane</keyword>
<feature type="transmembrane region" description="Helical" evidence="6">
    <location>
        <begin position="425"/>
        <end position="446"/>
    </location>
</feature>
<proteinExistence type="predicted"/>
<dbReference type="AlphaFoldDB" id="A0ABD6BS09"/>
<dbReference type="RefSeq" id="WP_267646937.1">
    <property type="nucleotide sequence ID" value="NZ_JANHGR010000001.1"/>
</dbReference>
<feature type="transmembrane region" description="Helical" evidence="6">
    <location>
        <begin position="127"/>
        <end position="146"/>
    </location>
</feature>
<dbReference type="EMBL" id="JBHUCZ010000009">
    <property type="protein sequence ID" value="MFD1567891.1"/>
    <property type="molecule type" value="Genomic_DNA"/>
</dbReference>
<dbReference type="Gene3D" id="3.40.50.12370">
    <property type="match status" value="1"/>
</dbReference>
<gene>
    <name evidence="7" type="ORF">ACFSAU_10340</name>
</gene>
<dbReference type="Pfam" id="PF13520">
    <property type="entry name" value="AA_permease_2"/>
    <property type="match status" value="1"/>
</dbReference>
<dbReference type="PANTHER" id="PTHR42770">
    <property type="entry name" value="AMINO ACID TRANSPORTER-RELATED"/>
    <property type="match status" value="1"/>
</dbReference>
<evidence type="ECO:0000256" key="3">
    <source>
        <dbReference type="ARBA" id="ARBA00022692"/>
    </source>
</evidence>
<dbReference type="GO" id="GO:0005886">
    <property type="term" value="C:plasma membrane"/>
    <property type="evidence" value="ECO:0007669"/>
    <property type="project" value="UniProtKB-SubCell"/>
</dbReference>
<reference evidence="7 8" key="1">
    <citation type="journal article" date="2019" name="Int. J. Syst. Evol. Microbiol.">
        <title>The Global Catalogue of Microorganisms (GCM) 10K type strain sequencing project: providing services to taxonomists for standard genome sequencing and annotation.</title>
        <authorList>
            <consortium name="The Broad Institute Genomics Platform"/>
            <consortium name="The Broad Institute Genome Sequencing Center for Infectious Disease"/>
            <person name="Wu L."/>
            <person name="Ma J."/>
        </authorList>
    </citation>
    <scope>NUCLEOTIDE SEQUENCE [LARGE SCALE GENOMIC DNA]</scope>
    <source>
        <strain evidence="7 8">CGMCC 1.12859</strain>
    </source>
</reference>
<accession>A0ABD6BS09</accession>
<dbReference type="InterPro" id="IPR050367">
    <property type="entry name" value="APC_superfamily"/>
</dbReference>
<dbReference type="PANTHER" id="PTHR42770:SF11">
    <property type="entry name" value="INNER MEMBRANE TRANSPORT PROTEIN YBAT"/>
    <property type="match status" value="1"/>
</dbReference>
<evidence type="ECO:0000256" key="6">
    <source>
        <dbReference type="SAM" id="Phobius"/>
    </source>
</evidence>
<keyword evidence="8" id="KW-1185">Reference proteome</keyword>
<keyword evidence="2" id="KW-1003">Cell membrane</keyword>
<dbReference type="SUPFAM" id="SSF52402">
    <property type="entry name" value="Adenine nucleotide alpha hydrolases-like"/>
    <property type="match status" value="1"/>
</dbReference>
<feature type="transmembrane region" description="Helical" evidence="6">
    <location>
        <begin position="234"/>
        <end position="256"/>
    </location>
</feature>
<dbReference type="InterPro" id="IPR002293">
    <property type="entry name" value="AA/rel_permease1"/>
</dbReference>